<reference evidence="8 9" key="1">
    <citation type="journal article" date="2014" name="Nat. Commun.">
        <title>Klebsormidium flaccidum genome reveals primary factors for plant terrestrial adaptation.</title>
        <authorList>
            <person name="Hori K."/>
            <person name="Maruyama F."/>
            <person name="Fujisawa T."/>
            <person name="Togashi T."/>
            <person name="Yamamoto N."/>
            <person name="Seo M."/>
            <person name="Sato S."/>
            <person name="Yamada T."/>
            <person name="Mori H."/>
            <person name="Tajima N."/>
            <person name="Moriyama T."/>
            <person name="Ikeuchi M."/>
            <person name="Watanabe M."/>
            <person name="Wada H."/>
            <person name="Kobayashi K."/>
            <person name="Saito M."/>
            <person name="Masuda T."/>
            <person name="Sasaki-Sekimoto Y."/>
            <person name="Mashiguchi K."/>
            <person name="Awai K."/>
            <person name="Shimojima M."/>
            <person name="Masuda S."/>
            <person name="Iwai M."/>
            <person name="Nobusawa T."/>
            <person name="Narise T."/>
            <person name="Kondo S."/>
            <person name="Saito H."/>
            <person name="Sato R."/>
            <person name="Murakawa M."/>
            <person name="Ihara Y."/>
            <person name="Oshima-Yamada Y."/>
            <person name="Ohtaka K."/>
            <person name="Satoh M."/>
            <person name="Sonobe K."/>
            <person name="Ishii M."/>
            <person name="Ohtani R."/>
            <person name="Kanamori-Sato M."/>
            <person name="Honoki R."/>
            <person name="Miyazaki D."/>
            <person name="Mochizuki H."/>
            <person name="Umetsu J."/>
            <person name="Higashi K."/>
            <person name="Shibata D."/>
            <person name="Kamiya Y."/>
            <person name="Sato N."/>
            <person name="Nakamura Y."/>
            <person name="Tabata S."/>
            <person name="Ida S."/>
            <person name="Kurokawa K."/>
            <person name="Ohta H."/>
        </authorList>
    </citation>
    <scope>NUCLEOTIDE SEQUENCE [LARGE SCALE GENOMIC DNA]</scope>
    <source>
        <strain evidence="8 9">NIES-2285</strain>
    </source>
</reference>
<keyword evidence="6" id="KW-0813">Transport</keyword>
<dbReference type="OrthoDB" id="10251508at2759"/>
<comment type="subcellular location">
    <subcellularLocation>
        <location evidence="1 6">Membrane</location>
        <topology evidence="1 6">Multi-pass membrane protein</topology>
    </subcellularLocation>
</comment>
<comment type="similarity">
    <text evidence="2 6">Belongs to the CorA metal ion transporter (MIT) (TC 1.A.35.5) family.</text>
</comment>
<keyword evidence="9" id="KW-1185">Reference proteome</keyword>
<keyword evidence="5 6" id="KW-0472">Membrane</keyword>
<dbReference type="InterPro" id="IPR039204">
    <property type="entry name" value="MRS2-like"/>
</dbReference>
<protein>
    <recommendedName>
        <fullName evidence="6">Magnesium transporter</fullName>
    </recommendedName>
</protein>
<feature type="transmembrane region" description="Helical" evidence="6">
    <location>
        <begin position="376"/>
        <end position="399"/>
    </location>
</feature>
<dbReference type="SUPFAM" id="SSF144083">
    <property type="entry name" value="Magnesium transport protein CorA, transmembrane region"/>
    <property type="match status" value="1"/>
</dbReference>
<dbReference type="FunFam" id="2.40.128.330:FF:000001">
    <property type="entry name" value="Magnesium transporter MRS2-1"/>
    <property type="match status" value="1"/>
</dbReference>
<name>A0A1Y1II84_KLENI</name>
<dbReference type="GO" id="GO:0015095">
    <property type="term" value="F:magnesium ion transmembrane transporter activity"/>
    <property type="evidence" value="ECO:0000318"/>
    <property type="project" value="GO_Central"/>
</dbReference>
<gene>
    <name evidence="8" type="ORF">KFL_004220060</name>
</gene>
<evidence type="ECO:0000256" key="2">
    <source>
        <dbReference type="ARBA" id="ARBA00007535"/>
    </source>
</evidence>
<dbReference type="AlphaFoldDB" id="A0A1Y1II84"/>
<evidence type="ECO:0000256" key="3">
    <source>
        <dbReference type="ARBA" id="ARBA00022692"/>
    </source>
</evidence>
<dbReference type="OMA" id="FKQKGVM"/>
<organism evidence="8 9">
    <name type="scientific">Klebsormidium nitens</name>
    <name type="common">Green alga</name>
    <name type="synonym">Ulothrix nitens</name>
    <dbReference type="NCBI Taxonomy" id="105231"/>
    <lineage>
        <taxon>Eukaryota</taxon>
        <taxon>Viridiplantae</taxon>
        <taxon>Streptophyta</taxon>
        <taxon>Klebsormidiophyceae</taxon>
        <taxon>Klebsormidiales</taxon>
        <taxon>Klebsormidiaceae</taxon>
        <taxon>Klebsormidium</taxon>
    </lineage>
</organism>
<feature type="region of interest" description="Disordered" evidence="7">
    <location>
        <begin position="121"/>
        <end position="145"/>
    </location>
</feature>
<proteinExistence type="inferred from homology"/>
<accession>A0A1Y1II84</accession>
<feature type="transmembrane region" description="Helical" evidence="6">
    <location>
        <begin position="343"/>
        <end position="364"/>
    </location>
</feature>
<keyword evidence="3 6" id="KW-0812">Transmembrane</keyword>
<sequence length="407" mass="45529">MKGYPSNVDVQALPAKPRKPQQAHRTWLRFDADGSALVFEADKHEIMHRAGIHARDLRILDPFLSYPSTILGREKAIVVNLEHIKAIITAEEVLLRNGQEEAMVPLVEEFKRRLNIGGIGSDYDSDTNRANASPPQAGPGHERAPADDAELLPFEFRALEVALEAACSFLDARTTELESEAYPVLDELTNKVSSLNLEKVRRMKSRMTRLSTRVHKVRDELEQLLDDDDDMAELYLSRKQAFNFSALSSPRSPHSPSLAAADAFSASVASKTYAPRTATHTTRSTGEGAEDVEELEMLLEVYYSQIDVTLNKLNTLREYIDDTEDYVNIQLDHVRNQLIRVEMIMSVTTALMAIASAVAGTFGMNIPFTYNEQGPAFKWVVIITTLCCIALFAAVMAWLRYKRLIGV</sequence>
<keyword evidence="4 6" id="KW-1133">Transmembrane helix</keyword>
<dbReference type="Proteomes" id="UP000054558">
    <property type="component" value="Unassembled WGS sequence"/>
</dbReference>
<keyword evidence="6" id="KW-0406">Ion transport</keyword>
<dbReference type="PANTHER" id="PTHR13890:SF31">
    <property type="entry name" value="MAGNESIUM TRANSPORTER MRS2-2-RELATED"/>
    <property type="match status" value="1"/>
</dbReference>
<evidence type="ECO:0000256" key="4">
    <source>
        <dbReference type="ARBA" id="ARBA00022989"/>
    </source>
</evidence>
<evidence type="ECO:0000313" key="9">
    <source>
        <dbReference type="Proteomes" id="UP000054558"/>
    </source>
</evidence>
<keyword evidence="6" id="KW-0460">Magnesium</keyword>
<dbReference type="PANTHER" id="PTHR13890">
    <property type="entry name" value="RNA SPLICING PROTEIN MRS2, MITOCHONDRIAL"/>
    <property type="match status" value="1"/>
</dbReference>
<feature type="region of interest" description="Disordered" evidence="7">
    <location>
        <begin position="1"/>
        <end position="20"/>
    </location>
</feature>
<dbReference type="Gene3D" id="1.20.58.340">
    <property type="entry name" value="Magnesium transport protein CorA, transmembrane region"/>
    <property type="match status" value="1"/>
</dbReference>
<evidence type="ECO:0000313" key="8">
    <source>
        <dbReference type="EMBL" id="GAQ88367.1"/>
    </source>
</evidence>
<dbReference type="InterPro" id="IPR045863">
    <property type="entry name" value="CorA_TM1_TM2"/>
</dbReference>
<dbReference type="EMBL" id="DF237371">
    <property type="protein sequence ID" value="GAQ88367.1"/>
    <property type="molecule type" value="Genomic_DNA"/>
</dbReference>
<dbReference type="GO" id="GO:0016020">
    <property type="term" value="C:membrane"/>
    <property type="evidence" value="ECO:0007669"/>
    <property type="project" value="UniProtKB-SubCell"/>
</dbReference>
<evidence type="ECO:0000256" key="7">
    <source>
        <dbReference type="SAM" id="MobiDB-lite"/>
    </source>
</evidence>
<dbReference type="CDD" id="cd12823">
    <property type="entry name" value="Mrs2_Mfm1p-like"/>
    <property type="match status" value="1"/>
</dbReference>
<evidence type="ECO:0000256" key="5">
    <source>
        <dbReference type="ARBA" id="ARBA00023136"/>
    </source>
</evidence>
<evidence type="ECO:0000256" key="1">
    <source>
        <dbReference type="ARBA" id="ARBA00004141"/>
    </source>
</evidence>
<dbReference type="GO" id="GO:0015693">
    <property type="term" value="P:magnesium ion transport"/>
    <property type="evidence" value="ECO:0000318"/>
    <property type="project" value="GO_Central"/>
</dbReference>
<evidence type="ECO:0000256" key="6">
    <source>
        <dbReference type="RuleBase" id="RU366041"/>
    </source>
</evidence>
<dbReference type="Pfam" id="PF22099">
    <property type="entry name" value="MRS2-like"/>
    <property type="match status" value="2"/>
</dbReference>
<dbReference type="Gene3D" id="2.40.128.330">
    <property type="match status" value="1"/>
</dbReference>
<comment type="function">
    <text evidence="6">Magnesium transporter that may mediate the influx of magnesium.</text>
</comment>